<dbReference type="HOGENOM" id="CLU_3329234_0_0_9"/>
<protein>
    <submittedName>
        <fullName evidence="1">Uncharacterized protein</fullName>
    </submittedName>
</protein>
<dbReference type="KEGG" id="lcr:LCRIS_00451"/>
<sequence>MADQSLNSAMHHRLGKPLPYQLANAPRGHPIATAYAAF</sequence>
<dbReference type="AlphaFoldDB" id="D5H1L3"/>
<dbReference type="Proteomes" id="UP000002371">
    <property type="component" value="Chromosome"/>
</dbReference>
<reference key="2">
    <citation type="submission" date="2010-03" db="EMBL/GenBank/DDBJ databases">
        <title>Genome Sequence of Lactobacillus crispatus ST1.</title>
        <authorList>
            <person name="Ojala T."/>
            <person name="Kuparinen V."/>
            <person name="Koskinen J.P."/>
            <person name="Alatalo E."/>
            <person name="Holm L."/>
            <person name="Auvinen P."/>
            <person name="Edelman S."/>
            <person name="Westerlund-Wikstroem B."/>
            <person name="Korhonen T.K."/>
            <person name="Paulin L."/>
            <person name="Kankainen M."/>
        </authorList>
    </citation>
    <scope>NUCLEOTIDE SEQUENCE</scope>
    <source>
        <strain>ST1</strain>
    </source>
</reference>
<accession>D5H1L3</accession>
<gene>
    <name evidence="1" type="ordered locus">LCRIS_00451</name>
</gene>
<evidence type="ECO:0000313" key="1">
    <source>
        <dbReference type="EMBL" id="CBL49898.1"/>
    </source>
</evidence>
<dbReference type="EMBL" id="FN692037">
    <property type="protein sequence ID" value="CBL49898.1"/>
    <property type="molecule type" value="Genomic_DNA"/>
</dbReference>
<reference evidence="1 2" key="1">
    <citation type="journal article" date="2010" name="J. Bacteriol.">
        <title>Genome sequence of Lactobacillus crispatus ST1.</title>
        <authorList>
            <person name="Ojala T."/>
            <person name="Kuparinen V."/>
            <person name="Koskinen J.P."/>
            <person name="Alatalo E."/>
            <person name="Holm L."/>
            <person name="Auvinen P."/>
            <person name="Edelman S."/>
            <person name="Westerlund-Wikstrom B."/>
            <person name="Korhonen T.K."/>
            <person name="Paulin L."/>
            <person name="Kankainen M."/>
        </authorList>
    </citation>
    <scope>NUCLEOTIDE SEQUENCE [LARGE SCALE GENOMIC DNA]</scope>
    <source>
        <strain evidence="1 2">ST1</strain>
    </source>
</reference>
<name>D5H1L3_LACCS</name>
<proteinExistence type="predicted"/>
<evidence type="ECO:0000313" key="2">
    <source>
        <dbReference type="Proteomes" id="UP000002371"/>
    </source>
</evidence>
<organism evidence="1 2">
    <name type="scientific">Lactobacillus crispatus (strain ST1)</name>
    <dbReference type="NCBI Taxonomy" id="748671"/>
    <lineage>
        <taxon>Bacteria</taxon>
        <taxon>Bacillati</taxon>
        <taxon>Bacillota</taxon>
        <taxon>Bacilli</taxon>
        <taxon>Lactobacillales</taxon>
        <taxon>Lactobacillaceae</taxon>
        <taxon>Lactobacillus</taxon>
    </lineage>
</organism>